<accession>A0A6J5VQ83</accession>
<proteinExistence type="predicted"/>
<keyword evidence="4" id="KW-0732">Signal</keyword>
<keyword evidence="3" id="KW-1015">Disulfide bond</keyword>
<dbReference type="Proteomes" id="UP000507222">
    <property type="component" value="Unassembled WGS sequence"/>
</dbReference>
<gene>
    <name evidence="6" type="ORF">CURHAP_LOCUS49475</name>
</gene>
<dbReference type="InterPro" id="IPR036574">
    <property type="entry name" value="Scorpion_toxin-like_sf"/>
</dbReference>
<feature type="signal peptide" evidence="4">
    <location>
        <begin position="1"/>
        <end position="20"/>
    </location>
</feature>
<dbReference type="GO" id="GO:0006952">
    <property type="term" value="P:defense response"/>
    <property type="evidence" value="ECO:0007669"/>
    <property type="project" value="TreeGrafter"/>
</dbReference>
<reference evidence="6 7" key="1">
    <citation type="submission" date="2020-05" db="EMBL/GenBank/DDBJ databases">
        <authorList>
            <person name="Campoy J."/>
            <person name="Schneeberger K."/>
            <person name="Spophaly S."/>
        </authorList>
    </citation>
    <scope>NUCLEOTIDE SEQUENCE [LARGE SCALE GENOMIC DNA]</scope>
    <source>
        <strain evidence="6">PruArmRojPasFocal</strain>
    </source>
</reference>
<dbReference type="AlphaFoldDB" id="A0A6J5VQ83"/>
<dbReference type="PANTHER" id="PTHR33147">
    <property type="entry name" value="DEFENSIN-LIKE PROTEIN 1"/>
    <property type="match status" value="1"/>
</dbReference>
<keyword evidence="2" id="KW-0295">Fungicide</keyword>
<dbReference type="EMBL" id="CAEKDK010000008">
    <property type="protein sequence ID" value="CAB4289857.1"/>
    <property type="molecule type" value="Genomic_DNA"/>
</dbReference>
<sequence>MKEYAAFLLIISLVVPTAEAICPLEAKRSKTWFGVCAKSKSCDNQCRTWERAKHGACNATWRHVLGVREGPFRDCMLLLLL</sequence>
<dbReference type="SUPFAM" id="SSF57095">
    <property type="entry name" value="Scorpion toxin-like"/>
    <property type="match status" value="1"/>
</dbReference>
<evidence type="ECO:0000313" key="7">
    <source>
        <dbReference type="Proteomes" id="UP000507222"/>
    </source>
</evidence>
<dbReference type="Gene3D" id="3.30.30.10">
    <property type="entry name" value="Knottin, scorpion toxin-like"/>
    <property type="match status" value="1"/>
</dbReference>
<evidence type="ECO:0000313" key="6">
    <source>
        <dbReference type="EMBL" id="CAB4289857.1"/>
    </source>
</evidence>
<evidence type="ECO:0000256" key="2">
    <source>
        <dbReference type="ARBA" id="ARBA00022577"/>
    </source>
</evidence>
<dbReference type="PANTHER" id="PTHR33147:SF46">
    <property type="entry name" value="DEFENSIN-LIKE PROTEIN 19"/>
    <property type="match status" value="1"/>
</dbReference>
<evidence type="ECO:0000259" key="5">
    <source>
        <dbReference type="Pfam" id="PF00304"/>
    </source>
</evidence>
<evidence type="ECO:0000256" key="3">
    <source>
        <dbReference type="ARBA" id="ARBA00023157"/>
    </source>
</evidence>
<dbReference type="Pfam" id="PF00304">
    <property type="entry name" value="Gamma-thionin"/>
    <property type="match status" value="1"/>
</dbReference>
<protein>
    <recommendedName>
        <fullName evidence="5">Knottins-like domain-containing protein</fullName>
    </recommendedName>
</protein>
<feature type="domain" description="Knottins-like" evidence="5">
    <location>
        <begin position="27"/>
        <end position="62"/>
    </location>
</feature>
<evidence type="ECO:0000256" key="1">
    <source>
        <dbReference type="ARBA" id="ARBA00022529"/>
    </source>
</evidence>
<feature type="chain" id="PRO_5026846241" description="Knottins-like domain-containing protein" evidence="4">
    <location>
        <begin position="21"/>
        <end position="81"/>
    </location>
</feature>
<organism evidence="6 7">
    <name type="scientific">Prunus armeniaca</name>
    <name type="common">Apricot</name>
    <name type="synonym">Armeniaca vulgaris</name>
    <dbReference type="NCBI Taxonomy" id="36596"/>
    <lineage>
        <taxon>Eukaryota</taxon>
        <taxon>Viridiplantae</taxon>
        <taxon>Streptophyta</taxon>
        <taxon>Embryophyta</taxon>
        <taxon>Tracheophyta</taxon>
        <taxon>Spermatophyta</taxon>
        <taxon>Magnoliopsida</taxon>
        <taxon>eudicotyledons</taxon>
        <taxon>Gunneridae</taxon>
        <taxon>Pentapetalae</taxon>
        <taxon>rosids</taxon>
        <taxon>fabids</taxon>
        <taxon>Rosales</taxon>
        <taxon>Rosaceae</taxon>
        <taxon>Amygdaloideae</taxon>
        <taxon>Amygdaleae</taxon>
        <taxon>Prunus</taxon>
    </lineage>
</organism>
<evidence type="ECO:0000256" key="4">
    <source>
        <dbReference type="SAM" id="SignalP"/>
    </source>
</evidence>
<name>A0A6J5VQ83_PRUAR</name>
<dbReference type="InterPro" id="IPR003614">
    <property type="entry name" value="Knottins"/>
</dbReference>
<keyword evidence="1" id="KW-0929">Antimicrobial</keyword>